<comment type="caution">
    <text evidence="3">The sequence shown here is derived from an EMBL/GenBank/DDBJ whole genome shotgun (WGS) entry which is preliminary data.</text>
</comment>
<dbReference type="AlphaFoldDB" id="A0A929WXH0"/>
<dbReference type="Pfam" id="PF22740">
    <property type="entry name" value="PapZ_C"/>
    <property type="match status" value="1"/>
</dbReference>
<proteinExistence type="predicted"/>
<dbReference type="GO" id="GO:0005524">
    <property type="term" value="F:ATP binding"/>
    <property type="evidence" value="ECO:0007669"/>
    <property type="project" value="InterPro"/>
</dbReference>
<feature type="domain" description="Aminoglycoside phosphotransferase" evidence="1">
    <location>
        <begin position="23"/>
        <end position="259"/>
    </location>
</feature>
<dbReference type="RefSeq" id="WP_303763433.1">
    <property type="nucleotide sequence ID" value="NZ_JABZGR010000008.1"/>
</dbReference>
<sequence>MFSENTTILQQLYSQCFTAPLKTITPLTGSGSNRQYFRLVGQDAQSCIGVIGESRKENESFIYLTQHFTEKSLPVPKILAVSEDRMSYLQTDLGSKSLFEALRTGRESQTGYTANHIELLMKAIRLLPAFQVKGIVGLNMERLLPPTRFDVKAAMFDLYYFKYCFLKVAGLPFDEIQLEADLLQLGSDLNDNEQTGFLYRDFQARNVMLVDGNPYFIDYQGGREGPLEYDVASFLWQASAHYGADLRTILLEEYLSTLEEITDIDRQKFLQRLDLFVFFRTLQVLGAYGLRGYVEHKPHFLASIPLAIANLREALQKGVAAAYPYLSQTLEKLVQLPQFQLPTPSPEPAKQLTVKVQAPTLVVRIFSFSYKKGIPEDTSGNGGGYVFDCRSTHNPGRYEPYKKLTGLDAPVIRFLETNGEILPFLQHVYALADFHVQRYLDRGFTALMFSFGCTGGQHRSVYSAQHLAEHLSEKFGIEIILQHREQAITQHFPAKAK</sequence>
<dbReference type="Pfam" id="PF01636">
    <property type="entry name" value="APH"/>
    <property type="match status" value="1"/>
</dbReference>
<feature type="domain" description="RapZ C-terminal" evidence="2">
    <location>
        <begin position="362"/>
        <end position="486"/>
    </location>
</feature>
<dbReference type="InterPro" id="IPR002575">
    <property type="entry name" value="Aminoglycoside_PTrfase"/>
</dbReference>
<evidence type="ECO:0000313" key="3">
    <source>
        <dbReference type="EMBL" id="MBF0970180.1"/>
    </source>
</evidence>
<dbReference type="InterPro" id="IPR005337">
    <property type="entry name" value="RapZ-like"/>
</dbReference>
<dbReference type="PANTHER" id="PTHR30448:SF0">
    <property type="entry name" value="RNASE ADAPTER PROTEIN RAPZ"/>
    <property type="match status" value="1"/>
</dbReference>
<dbReference type="PANTHER" id="PTHR30448">
    <property type="entry name" value="RNASE ADAPTER PROTEIN RAPZ"/>
    <property type="match status" value="1"/>
</dbReference>
<accession>A0A929WXH0</accession>
<evidence type="ECO:0000259" key="1">
    <source>
        <dbReference type="Pfam" id="PF01636"/>
    </source>
</evidence>
<dbReference type="Proteomes" id="UP000704068">
    <property type="component" value="Unassembled WGS sequence"/>
</dbReference>
<evidence type="ECO:0000313" key="4">
    <source>
        <dbReference type="Proteomes" id="UP000704068"/>
    </source>
</evidence>
<gene>
    <name evidence="3" type="ORF">HXK21_03960</name>
</gene>
<protein>
    <submittedName>
        <fullName evidence="3">Phosphotransferase</fullName>
    </submittedName>
</protein>
<dbReference type="Gene3D" id="3.30.200.20">
    <property type="entry name" value="Phosphorylase Kinase, domain 1"/>
    <property type="match status" value="1"/>
</dbReference>
<reference evidence="3" key="1">
    <citation type="submission" date="2020-04" db="EMBL/GenBank/DDBJ databases">
        <title>Deep metagenomics examines the oral microbiome during advanced dental caries in children, revealing novel taxa and co-occurrences with host molecules.</title>
        <authorList>
            <person name="Baker J.L."/>
            <person name="Morton J.T."/>
            <person name="Dinis M."/>
            <person name="Alvarez R."/>
            <person name="Tran N.C."/>
            <person name="Knight R."/>
            <person name="Edlund A."/>
        </authorList>
    </citation>
    <scope>NUCLEOTIDE SEQUENCE</scope>
    <source>
        <strain evidence="3">JCVI_34_bin.1</strain>
    </source>
</reference>
<organism evidence="3 4">
    <name type="scientific">Alloprevotella tannerae</name>
    <dbReference type="NCBI Taxonomy" id="76122"/>
    <lineage>
        <taxon>Bacteria</taxon>
        <taxon>Pseudomonadati</taxon>
        <taxon>Bacteroidota</taxon>
        <taxon>Bacteroidia</taxon>
        <taxon>Bacteroidales</taxon>
        <taxon>Prevotellaceae</taxon>
        <taxon>Alloprevotella</taxon>
    </lineage>
</organism>
<name>A0A929WXH0_9BACT</name>
<dbReference type="InterPro" id="IPR011009">
    <property type="entry name" value="Kinase-like_dom_sf"/>
</dbReference>
<dbReference type="InterPro" id="IPR053931">
    <property type="entry name" value="RapZ_C"/>
</dbReference>
<dbReference type="EMBL" id="JABZGR010000008">
    <property type="protein sequence ID" value="MBF0970180.1"/>
    <property type="molecule type" value="Genomic_DNA"/>
</dbReference>
<dbReference type="SUPFAM" id="SSF56112">
    <property type="entry name" value="Protein kinase-like (PK-like)"/>
    <property type="match status" value="1"/>
</dbReference>
<dbReference type="Gene3D" id="3.90.1200.10">
    <property type="match status" value="1"/>
</dbReference>
<evidence type="ECO:0000259" key="2">
    <source>
        <dbReference type="Pfam" id="PF22740"/>
    </source>
</evidence>